<dbReference type="SUPFAM" id="SSF52425">
    <property type="entry name" value="Cryptochrome/photolyase, N-terminal domain"/>
    <property type="match status" value="1"/>
</dbReference>
<dbReference type="InterPro" id="IPR036155">
    <property type="entry name" value="Crypto/Photolyase_N_sf"/>
</dbReference>
<dbReference type="AlphaFoldDB" id="E3KV24"/>
<reference key="1">
    <citation type="submission" date="2007-01" db="EMBL/GenBank/DDBJ databases">
        <title>The Genome Sequence of Puccinia graminis f. sp. tritici Strain CRL 75-36-700-3.</title>
        <authorList>
            <consortium name="The Broad Institute Genome Sequencing Platform"/>
            <person name="Birren B."/>
            <person name="Lander E."/>
            <person name="Galagan J."/>
            <person name="Nusbaum C."/>
            <person name="Devon K."/>
            <person name="Cuomo C."/>
            <person name="Jaffe D."/>
            <person name="Butler J."/>
            <person name="Alvarez P."/>
            <person name="Gnerre S."/>
            <person name="Grabherr M."/>
            <person name="Mauceli E."/>
            <person name="Brockman W."/>
            <person name="Young S."/>
            <person name="LaButti K."/>
            <person name="Sykes S."/>
            <person name="DeCaprio D."/>
            <person name="Crawford M."/>
            <person name="Koehrsen M."/>
            <person name="Engels R."/>
            <person name="Montgomery P."/>
            <person name="Pearson M."/>
            <person name="Howarth C."/>
            <person name="Larson L."/>
            <person name="White J."/>
            <person name="Zeng Q."/>
            <person name="Kodira C."/>
            <person name="Yandava C."/>
            <person name="Alvarado L."/>
            <person name="O'Leary S."/>
            <person name="Szabo L."/>
            <person name="Dean R."/>
            <person name="Schein J."/>
        </authorList>
    </citation>
    <scope>NUCLEOTIDE SEQUENCE</scope>
    <source>
        <strain>CRL 75-36-700-3</strain>
    </source>
</reference>
<feature type="domain" description="Photolyase/cryptochrome alpha/beta" evidence="1">
    <location>
        <begin position="1"/>
        <end position="68"/>
    </location>
</feature>
<dbReference type="OrthoDB" id="435881at2759"/>
<dbReference type="Gene3D" id="3.40.50.620">
    <property type="entry name" value="HUPs"/>
    <property type="match status" value="1"/>
</dbReference>
<dbReference type="OMA" id="EYVYAHR"/>
<dbReference type="InParanoid" id="E3KV24"/>
<dbReference type="VEuPathDB" id="FungiDB:PGTG_12571"/>
<keyword evidence="3" id="KW-1185">Reference proteome</keyword>
<name>E3KV24_PUCGT</name>
<dbReference type="Proteomes" id="UP000008783">
    <property type="component" value="Unassembled WGS sequence"/>
</dbReference>
<accession>E3KV24</accession>
<dbReference type="HOGENOM" id="CLU_2795167_0_0_1"/>
<evidence type="ECO:0000313" key="3">
    <source>
        <dbReference type="Proteomes" id="UP000008783"/>
    </source>
</evidence>
<proteinExistence type="predicted"/>
<dbReference type="RefSeq" id="XP_003332543.1">
    <property type="nucleotide sequence ID" value="XM_003332495.1"/>
</dbReference>
<evidence type="ECO:0000313" key="2">
    <source>
        <dbReference type="EMBL" id="EFP88124.1"/>
    </source>
</evidence>
<dbReference type="STRING" id="418459.E3KV24"/>
<protein>
    <submittedName>
        <fullName evidence="2">Cryptochrome</fullName>
    </submittedName>
</protein>
<dbReference type="EMBL" id="DS178311">
    <property type="protein sequence ID" value="EFP88124.1"/>
    <property type="molecule type" value="Genomic_DNA"/>
</dbReference>
<dbReference type="KEGG" id="pgr:PGTG_12571"/>
<dbReference type="GeneID" id="10535346"/>
<dbReference type="PROSITE" id="PS51645">
    <property type="entry name" value="PHR_CRY_ALPHA_BETA"/>
    <property type="match status" value="1"/>
</dbReference>
<sequence length="68" mass="8047">MTLSRFWTDLRVHESPALIKALELGPVELYPVWCWDPYYIYNTPVGPNRWQFLLSMTVQNYSSLEVNP</sequence>
<reference evidence="3" key="2">
    <citation type="journal article" date="2011" name="Proc. Natl. Acad. Sci. U.S.A.">
        <title>Obligate biotrophy features unraveled by the genomic analysis of rust fungi.</title>
        <authorList>
            <person name="Duplessis S."/>
            <person name="Cuomo C.A."/>
            <person name="Lin Y.-C."/>
            <person name="Aerts A."/>
            <person name="Tisserant E."/>
            <person name="Veneault-Fourrey C."/>
            <person name="Joly D.L."/>
            <person name="Hacquard S."/>
            <person name="Amselem J."/>
            <person name="Cantarel B.L."/>
            <person name="Chiu R."/>
            <person name="Coutinho P.M."/>
            <person name="Feau N."/>
            <person name="Field M."/>
            <person name="Frey P."/>
            <person name="Gelhaye E."/>
            <person name="Goldberg J."/>
            <person name="Grabherr M.G."/>
            <person name="Kodira C.D."/>
            <person name="Kohler A."/>
            <person name="Kuees U."/>
            <person name="Lindquist E.A."/>
            <person name="Lucas S.M."/>
            <person name="Mago R."/>
            <person name="Mauceli E."/>
            <person name="Morin E."/>
            <person name="Murat C."/>
            <person name="Pangilinan J.L."/>
            <person name="Park R."/>
            <person name="Pearson M."/>
            <person name="Quesneville H."/>
            <person name="Rouhier N."/>
            <person name="Sakthikumar S."/>
            <person name="Salamov A.A."/>
            <person name="Schmutz J."/>
            <person name="Selles B."/>
            <person name="Shapiro H."/>
            <person name="Tanguay P."/>
            <person name="Tuskan G.A."/>
            <person name="Henrissat B."/>
            <person name="Van de Peer Y."/>
            <person name="Rouze P."/>
            <person name="Ellis J.G."/>
            <person name="Dodds P.N."/>
            <person name="Schein J.E."/>
            <person name="Zhong S."/>
            <person name="Hamelin R.C."/>
            <person name="Grigoriev I.V."/>
            <person name="Szabo L.J."/>
            <person name="Martin F."/>
        </authorList>
    </citation>
    <scope>NUCLEOTIDE SEQUENCE [LARGE SCALE GENOMIC DNA]</scope>
    <source>
        <strain evidence="3">CRL 75-36-700-3 / race SCCL</strain>
    </source>
</reference>
<gene>
    <name evidence="2" type="ORF">PGTG_12571</name>
</gene>
<organism evidence="2 3">
    <name type="scientific">Puccinia graminis f. sp. tritici (strain CRL 75-36-700-3 / race SCCL)</name>
    <name type="common">Black stem rust fungus</name>
    <dbReference type="NCBI Taxonomy" id="418459"/>
    <lineage>
        <taxon>Eukaryota</taxon>
        <taxon>Fungi</taxon>
        <taxon>Dikarya</taxon>
        <taxon>Basidiomycota</taxon>
        <taxon>Pucciniomycotina</taxon>
        <taxon>Pucciniomycetes</taxon>
        <taxon>Pucciniales</taxon>
        <taxon>Pucciniaceae</taxon>
        <taxon>Puccinia</taxon>
    </lineage>
</organism>
<evidence type="ECO:0000259" key="1">
    <source>
        <dbReference type="PROSITE" id="PS51645"/>
    </source>
</evidence>
<dbReference type="Pfam" id="PF00875">
    <property type="entry name" value="DNA_photolyase"/>
    <property type="match status" value="1"/>
</dbReference>
<dbReference type="InterPro" id="IPR006050">
    <property type="entry name" value="DNA_photolyase_N"/>
</dbReference>
<dbReference type="InterPro" id="IPR014729">
    <property type="entry name" value="Rossmann-like_a/b/a_fold"/>
</dbReference>